<dbReference type="PROSITE" id="PS50013">
    <property type="entry name" value="CHROMO_2"/>
    <property type="match status" value="1"/>
</dbReference>
<evidence type="ECO:0000313" key="3">
    <source>
        <dbReference type="EnsemblProtists" id="PYU1_T014103"/>
    </source>
</evidence>
<dbReference type="VEuPathDB" id="FungiDB:PYU1_G014073"/>
<reference evidence="3" key="3">
    <citation type="submission" date="2015-02" db="UniProtKB">
        <authorList>
            <consortium name="EnsemblProtists"/>
        </authorList>
    </citation>
    <scope>IDENTIFICATION</scope>
    <source>
        <strain evidence="3">DAOM BR144</strain>
    </source>
</reference>
<evidence type="ECO:0000256" key="1">
    <source>
        <dbReference type="SAM" id="SignalP"/>
    </source>
</evidence>
<dbReference type="AlphaFoldDB" id="K3XA54"/>
<evidence type="ECO:0000313" key="4">
    <source>
        <dbReference type="Proteomes" id="UP000019132"/>
    </source>
</evidence>
<organism evidence="3 4">
    <name type="scientific">Globisporangium ultimum (strain ATCC 200006 / CBS 805.95 / DAOM BR144)</name>
    <name type="common">Pythium ultimum</name>
    <dbReference type="NCBI Taxonomy" id="431595"/>
    <lineage>
        <taxon>Eukaryota</taxon>
        <taxon>Sar</taxon>
        <taxon>Stramenopiles</taxon>
        <taxon>Oomycota</taxon>
        <taxon>Peronosporomycetes</taxon>
        <taxon>Pythiales</taxon>
        <taxon>Pythiaceae</taxon>
        <taxon>Globisporangium</taxon>
    </lineage>
</organism>
<dbReference type="HOGENOM" id="CLU_023607_0_0_1"/>
<keyword evidence="1" id="KW-0732">Signal</keyword>
<dbReference type="Proteomes" id="UP000019132">
    <property type="component" value="Unassembled WGS sequence"/>
</dbReference>
<reference evidence="4" key="1">
    <citation type="journal article" date="2010" name="Genome Biol.">
        <title>Genome sequence of the necrotrophic plant pathogen Pythium ultimum reveals original pathogenicity mechanisms and effector repertoire.</title>
        <authorList>
            <person name="Levesque C.A."/>
            <person name="Brouwer H."/>
            <person name="Cano L."/>
            <person name="Hamilton J.P."/>
            <person name="Holt C."/>
            <person name="Huitema E."/>
            <person name="Raffaele S."/>
            <person name="Robideau G.P."/>
            <person name="Thines M."/>
            <person name="Win J."/>
            <person name="Zerillo M.M."/>
            <person name="Beakes G.W."/>
            <person name="Boore J.L."/>
            <person name="Busam D."/>
            <person name="Dumas B."/>
            <person name="Ferriera S."/>
            <person name="Fuerstenberg S.I."/>
            <person name="Gachon C.M."/>
            <person name="Gaulin E."/>
            <person name="Govers F."/>
            <person name="Grenville-Briggs L."/>
            <person name="Horner N."/>
            <person name="Hostetler J."/>
            <person name="Jiang R.H."/>
            <person name="Johnson J."/>
            <person name="Krajaejun T."/>
            <person name="Lin H."/>
            <person name="Meijer H.J."/>
            <person name="Moore B."/>
            <person name="Morris P."/>
            <person name="Phuntmart V."/>
            <person name="Puiu D."/>
            <person name="Shetty J."/>
            <person name="Stajich J.E."/>
            <person name="Tripathy S."/>
            <person name="Wawra S."/>
            <person name="van West P."/>
            <person name="Whitty B.R."/>
            <person name="Coutinho P.M."/>
            <person name="Henrissat B."/>
            <person name="Martin F."/>
            <person name="Thomas P.D."/>
            <person name="Tyler B.M."/>
            <person name="De Vries R.P."/>
            <person name="Kamoun S."/>
            <person name="Yandell M."/>
            <person name="Tisserat N."/>
            <person name="Buell C.R."/>
        </authorList>
    </citation>
    <scope>NUCLEOTIDE SEQUENCE</scope>
    <source>
        <strain evidence="4">DAOM:BR144</strain>
    </source>
</reference>
<reference evidence="4" key="2">
    <citation type="submission" date="2010-04" db="EMBL/GenBank/DDBJ databases">
        <authorList>
            <person name="Buell R."/>
            <person name="Hamilton J."/>
            <person name="Hostetler J."/>
        </authorList>
    </citation>
    <scope>NUCLEOTIDE SEQUENCE [LARGE SCALE GENOMIC DNA]</scope>
    <source>
        <strain evidence="4">DAOM:BR144</strain>
    </source>
</reference>
<evidence type="ECO:0000259" key="2">
    <source>
        <dbReference type="PROSITE" id="PS50013"/>
    </source>
</evidence>
<dbReference type="STRING" id="431595.K3XA54"/>
<keyword evidence="4" id="KW-1185">Reference proteome</keyword>
<name>K3XA54_GLOUD</name>
<accession>K3XA54</accession>
<dbReference type="eggNOG" id="ENOG502QRY6">
    <property type="taxonomic scope" value="Eukaryota"/>
</dbReference>
<feature type="domain" description="Chromo" evidence="2">
    <location>
        <begin position="102"/>
        <end position="161"/>
    </location>
</feature>
<feature type="chain" id="PRO_5003868731" description="Chromo domain-containing protein" evidence="1">
    <location>
        <begin position="22"/>
        <end position="576"/>
    </location>
</feature>
<protein>
    <recommendedName>
        <fullName evidence="2">Chromo domain-containing protein</fullName>
    </recommendedName>
</protein>
<proteinExistence type="predicted"/>
<dbReference type="EMBL" id="GL376563">
    <property type="status" value="NOT_ANNOTATED_CDS"/>
    <property type="molecule type" value="Genomic_DNA"/>
</dbReference>
<dbReference type="InParanoid" id="K3XA54"/>
<dbReference type="OMA" id="HGKYLLM"/>
<sequence>MRSAVVVTALLVFALPALVVAWDQQPDGYEIIDGPTSQQGFDTWRQEWEAWKKMELRANRYNGTGVCDVYNLPATQWTQNNFVQVLLMLNDRAIYDREKNEYTVDRYVDAMEARVGKLDSVLIWSSYPNIGIDNRNQWDLIRTLPGGIAGVRKLVNQFQKRGIRVIITYNPWDTATRDEDDLESTVRMYNADIVMLNQIITDIQADGFNGDTMYGVPKSFYNCSNPLVATPEGGVPTAFLSNNPISWGYFWGYSNFPPVSRAKFLEPRHMVQVCARWSQNKMVELQAALFNGIGYVLWENVWGIWNTMAEREDEAAKRIFTILRKFSFATTSATWRPYSHGSRDANIYVSEFPAVERGGWFYTVISASDRTTTFRLPLSASQSASGTRIYDVYHGKELKKRKDHQELSNTTSSDLSVQIELEPYEFGAIFVANNNVAIDDLDGFLRKMQLMTKTRLADFSMKRSLLKQEMIGSDESPTTQRDDHDDIEGHHDRYEMVFIRGATNWWFNVTGVQIEPVVTWTPNWPEFGAGVQFPWELRPWNNHSVRLTIQDFQIGKYPVTNLEYSLSTNRNLWSDS</sequence>
<dbReference type="InterPro" id="IPR000953">
    <property type="entry name" value="Chromo/chromo_shadow_dom"/>
</dbReference>
<feature type="signal peptide" evidence="1">
    <location>
        <begin position="1"/>
        <end position="21"/>
    </location>
</feature>
<dbReference type="EnsemblProtists" id="PYU1_T014103">
    <property type="protein sequence ID" value="PYU1_T014103"/>
    <property type="gene ID" value="PYU1_G014073"/>
</dbReference>